<dbReference type="EMBL" id="LR216287">
    <property type="protein sequence ID" value="VFJ14153.1"/>
    <property type="molecule type" value="Genomic_DNA"/>
</dbReference>
<proteinExistence type="predicted"/>
<name>A0A484IA81_9ARCH</name>
<evidence type="ECO:0000313" key="1">
    <source>
        <dbReference type="EMBL" id="VFJ14153.1"/>
    </source>
</evidence>
<dbReference type="AlphaFoldDB" id="A0A484IA81"/>
<sequence length="79" mass="9533">MLRLLHFNYLILKYLEKIQEMLDNIHDYDIRIDHLKSNQILSGLALTSVLTEMEEKRNLKFDQFVNYIRSMRIDTNDTS</sequence>
<gene>
    <name evidence="1" type="ORF">NFRAN_1831</name>
</gene>
<dbReference type="KEGG" id="nfn:NFRAN_1831"/>
<protein>
    <submittedName>
        <fullName evidence="1">CHAD domain protein</fullName>
    </submittedName>
</protein>
<dbReference type="Proteomes" id="UP000294299">
    <property type="component" value="Chromosome NFRAN"/>
</dbReference>
<organism evidence="1 2">
    <name type="scientific">Candidatus Nitrosocosmicus franklandianus</name>
    <dbReference type="NCBI Taxonomy" id="1798806"/>
    <lineage>
        <taxon>Archaea</taxon>
        <taxon>Nitrososphaerota</taxon>
        <taxon>Nitrososphaeria</taxon>
        <taxon>Nitrososphaerales</taxon>
        <taxon>Nitrososphaeraceae</taxon>
        <taxon>Candidatus Nitrosocosmicus</taxon>
    </lineage>
</organism>
<reference evidence="1 2" key="1">
    <citation type="submission" date="2019-02" db="EMBL/GenBank/DDBJ databases">
        <authorList>
            <person name="Lehtovirta-Morley E L."/>
        </authorList>
    </citation>
    <scope>NUCLEOTIDE SEQUENCE [LARGE SCALE GENOMIC DNA]</scope>
    <source>
        <strain evidence="1">NFRAN1</strain>
    </source>
</reference>
<keyword evidence="2" id="KW-1185">Reference proteome</keyword>
<accession>A0A484IA81</accession>
<evidence type="ECO:0000313" key="2">
    <source>
        <dbReference type="Proteomes" id="UP000294299"/>
    </source>
</evidence>